<dbReference type="AlphaFoldDB" id="A0A0D6Z8T5"/>
<evidence type="ECO:0000313" key="1">
    <source>
        <dbReference type="EMBL" id="KIY21416.1"/>
    </source>
</evidence>
<sequence length="180" mass="21216">MGQYLQMGICYRLEVDKKRLDKLEVTLEGMINELNKHLDITLYEINETHEEVIFEIKETVALEQLQEFMQYQYSMYPQEQWDTDCFESASVMIGELSSLKELVELAEEGRFPCFQSNIITDEVKVSAWDSLRVEFSMLVFFIEGKIYMEGYGAFLKYIENNIRESSKKWKIAGAFKCFID</sequence>
<organism evidence="1 2">
    <name type="scientific">Mesobacillus subterraneus</name>
    <dbReference type="NCBI Taxonomy" id="285983"/>
    <lineage>
        <taxon>Bacteria</taxon>
        <taxon>Bacillati</taxon>
        <taxon>Bacillota</taxon>
        <taxon>Bacilli</taxon>
        <taxon>Bacillales</taxon>
        <taxon>Bacillaceae</taxon>
        <taxon>Mesobacillus</taxon>
    </lineage>
</organism>
<reference evidence="1 2" key="1">
    <citation type="submission" date="2015-01" db="EMBL/GenBank/DDBJ databases">
        <title>Draft genome sequences of the supercritical CO2 tolerant bacteria Bacillus subterraneus MITOT1 and Bacillus cereus MIT0214.</title>
        <authorList>
            <person name="Peet K.C."/>
            <person name="Thompson J.R."/>
        </authorList>
    </citation>
    <scope>NUCLEOTIDE SEQUENCE [LARGE SCALE GENOMIC DNA]</scope>
    <source>
        <strain evidence="1 2">MITOT1</strain>
    </source>
</reference>
<name>A0A0D6Z8T5_9BACI</name>
<dbReference type="PATRIC" id="fig|285983.3.peg.1610"/>
<dbReference type="RefSeq" id="WP_044394551.1">
    <property type="nucleotide sequence ID" value="NZ_JXIQ01000107.1"/>
</dbReference>
<accession>A0A0D6Z8T5</accession>
<comment type="caution">
    <text evidence="1">The sequence shown here is derived from an EMBL/GenBank/DDBJ whole genome shotgun (WGS) entry which is preliminary data.</text>
</comment>
<dbReference type="EMBL" id="JXIQ01000107">
    <property type="protein sequence ID" value="KIY21416.1"/>
    <property type="molecule type" value="Genomic_DNA"/>
</dbReference>
<keyword evidence="2" id="KW-1185">Reference proteome</keyword>
<dbReference type="Proteomes" id="UP000032512">
    <property type="component" value="Unassembled WGS sequence"/>
</dbReference>
<proteinExistence type="predicted"/>
<evidence type="ECO:0000313" key="2">
    <source>
        <dbReference type="Proteomes" id="UP000032512"/>
    </source>
</evidence>
<dbReference type="OrthoDB" id="1936598at2"/>
<gene>
    <name evidence="1" type="ORF">UB32_13810</name>
</gene>
<protein>
    <submittedName>
        <fullName evidence="1">Uncharacterized protein</fullName>
    </submittedName>
</protein>